<keyword evidence="2" id="KW-1185">Reference proteome</keyword>
<evidence type="ECO:0000313" key="2">
    <source>
        <dbReference type="Proteomes" id="UP000051870"/>
    </source>
</evidence>
<accession>A0A0P1ICQ9</accession>
<dbReference type="AlphaFoldDB" id="A0A0P1ICQ9"/>
<evidence type="ECO:0000313" key="1">
    <source>
        <dbReference type="EMBL" id="CUK05674.1"/>
    </source>
</evidence>
<dbReference type="RefSeq" id="WP_058312097.1">
    <property type="nucleotide sequence ID" value="NZ_CYTW01000003.1"/>
</dbReference>
<proteinExistence type="predicted"/>
<reference evidence="2" key="1">
    <citation type="submission" date="2015-09" db="EMBL/GenBank/DDBJ databases">
        <authorList>
            <person name="Rodrigo-Torres Lidia"/>
            <person name="Arahal R.David."/>
        </authorList>
    </citation>
    <scope>NUCLEOTIDE SEQUENCE [LARGE SCALE GENOMIC DNA]</scope>
    <source>
        <strain evidence="2">CECT 7735</strain>
    </source>
</reference>
<gene>
    <name evidence="1" type="ORF">PH7735_02933</name>
</gene>
<dbReference type="GeneID" id="83881932"/>
<dbReference type="EMBL" id="CYTW01000003">
    <property type="protein sequence ID" value="CUK05674.1"/>
    <property type="molecule type" value="Genomic_DNA"/>
</dbReference>
<dbReference type="Proteomes" id="UP000051870">
    <property type="component" value="Unassembled WGS sequence"/>
</dbReference>
<protein>
    <submittedName>
        <fullName evidence="1">Uncharacterized protein</fullName>
    </submittedName>
</protein>
<dbReference type="STRING" id="1715693.PH7735_02933"/>
<name>A0A0P1ICQ9_9RHOB</name>
<organism evidence="1 2">
    <name type="scientific">Shimia thalassica</name>
    <dbReference type="NCBI Taxonomy" id="1715693"/>
    <lineage>
        <taxon>Bacteria</taxon>
        <taxon>Pseudomonadati</taxon>
        <taxon>Pseudomonadota</taxon>
        <taxon>Alphaproteobacteria</taxon>
        <taxon>Rhodobacterales</taxon>
        <taxon>Roseobacteraceae</taxon>
    </lineage>
</organism>
<sequence>MRFLLGVLSALLLLGIAGVAITVVQVFHREFVAFETASVPESKPIEMSEVETAEAPFAIDEVPLPLPVEETLDPEKVAQAHAVRNIELEKVIAPDAPLAEVSDREAVLAARFADAMRVATGDMPDKTARGGLIDFSSGSNSGGFENRMRDVYPAYYDTWDDLMRRCYDFVADHARVDGTDLTPKDERRIDYGAENSQQTWHSRDKAFTIKARVFGASSPRGVRRNCSVKSNRFALASTKAVGQLKGRFHDWWANSGNARATTAIEYPYTPHPKHKWYGGKTSFGSVQGCVLKVEVSEITIAQETDVTFFIVELEDNDCTAGSGSSGVRGVRVNRLPQVRN</sequence>